<gene>
    <name evidence="1" type="ORF">K457DRAFT_47656</name>
</gene>
<dbReference type="EMBL" id="KV442123">
    <property type="protein sequence ID" value="OAQ23307.1"/>
    <property type="molecule type" value="Genomic_DNA"/>
</dbReference>
<proteinExistence type="predicted"/>
<dbReference type="STRING" id="1314771.A0A197JDU0"/>
<name>A0A197JDU0_9FUNG</name>
<evidence type="ECO:0000313" key="1">
    <source>
        <dbReference type="EMBL" id="OAQ23307.1"/>
    </source>
</evidence>
<evidence type="ECO:0000313" key="2">
    <source>
        <dbReference type="Proteomes" id="UP000078512"/>
    </source>
</evidence>
<organism evidence="1 2">
    <name type="scientific">Linnemannia elongata AG-77</name>
    <dbReference type="NCBI Taxonomy" id="1314771"/>
    <lineage>
        <taxon>Eukaryota</taxon>
        <taxon>Fungi</taxon>
        <taxon>Fungi incertae sedis</taxon>
        <taxon>Mucoromycota</taxon>
        <taxon>Mortierellomycotina</taxon>
        <taxon>Mortierellomycetes</taxon>
        <taxon>Mortierellales</taxon>
        <taxon>Mortierellaceae</taxon>
        <taxon>Linnemannia</taxon>
    </lineage>
</organism>
<feature type="non-terminal residue" evidence="1">
    <location>
        <position position="1"/>
    </location>
</feature>
<keyword evidence="2" id="KW-1185">Reference proteome</keyword>
<reference evidence="1 2" key="1">
    <citation type="submission" date="2016-05" db="EMBL/GenBank/DDBJ databases">
        <title>Genome sequencing reveals origins of a unique bacterial endosymbiosis in the earliest lineages of terrestrial Fungi.</title>
        <authorList>
            <consortium name="DOE Joint Genome Institute"/>
            <person name="Uehling J."/>
            <person name="Gryganskyi A."/>
            <person name="Hameed K."/>
            <person name="Tschaplinski T."/>
            <person name="Misztal P."/>
            <person name="Wu S."/>
            <person name="Desiro A."/>
            <person name="Vande Pol N."/>
            <person name="Du Z.-Y."/>
            <person name="Zienkiewicz A."/>
            <person name="Zienkiewicz K."/>
            <person name="Morin E."/>
            <person name="Tisserant E."/>
            <person name="Splivallo R."/>
            <person name="Hainaut M."/>
            <person name="Henrissat B."/>
            <person name="Ohm R."/>
            <person name="Kuo A."/>
            <person name="Yan J."/>
            <person name="Lipzen A."/>
            <person name="Nolan M."/>
            <person name="Labutti K."/>
            <person name="Barry K."/>
            <person name="Goldstein A."/>
            <person name="Labbe J."/>
            <person name="Schadt C."/>
            <person name="Tuskan G."/>
            <person name="Grigoriev I."/>
            <person name="Martin F."/>
            <person name="Vilgalys R."/>
            <person name="Bonito G."/>
        </authorList>
    </citation>
    <scope>NUCLEOTIDE SEQUENCE [LARGE SCALE GENOMIC DNA]</scope>
    <source>
        <strain evidence="1 2">AG-77</strain>
    </source>
</reference>
<dbReference type="Proteomes" id="UP000078512">
    <property type="component" value="Unassembled WGS sequence"/>
</dbReference>
<dbReference type="OrthoDB" id="2397870at2759"/>
<dbReference type="PANTHER" id="PTHR33977">
    <property type="entry name" value="ZINC ION BINDING PROTEIN"/>
    <property type="match status" value="1"/>
</dbReference>
<dbReference type="AlphaFoldDB" id="A0A197JDU0"/>
<protein>
    <submittedName>
        <fullName evidence="1">Uncharacterized protein</fullName>
    </submittedName>
</protein>
<sequence length="384" mass="45303">HNHKLGCAENIGSMRKSEAVKLRIKAMLMRGMSINAIMEQLTIDHARFARFLEGKGTMALSRDNFITYDDVYNILYAITAKEVRKSNDDIISARLWMEELDRNNYFAFYDKANSVYHGFSSPWRLDQLRQWGDVFCFDGTHHARGRDTYLFTIVVKNKETGFGIPVAFLLTKTQKWELLKEWLCQLKAKMDQLCTEPYFPTAVISDQGTNEINAIQYAFDFKPRIFYCAWHILQAWERNFTKEKLGMDNISIANKKERKDRVRKQLKGILYAQTEEECNTLLDAFRNEWQDIASEFIKYLDANYLAHEADRRHWMFCHRQQVVYGCINTNNFIESWHNTLKKHLFKDKQQRRLDSVIHTLAKKAVPHFQQMCVRHIVQVGKMTP</sequence>
<feature type="non-terminal residue" evidence="1">
    <location>
        <position position="384"/>
    </location>
</feature>
<accession>A0A197JDU0</accession>
<dbReference type="PANTHER" id="PTHR33977:SF1">
    <property type="entry name" value="ZINC ION BINDING PROTEIN"/>
    <property type="match status" value="1"/>
</dbReference>